<accession>A0A1G7HYF4</accession>
<evidence type="ECO:0000313" key="3">
    <source>
        <dbReference type="Proteomes" id="UP000182284"/>
    </source>
</evidence>
<feature type="transmembrane region" description="Helical" evidence="1">
    <location>
        <begin position="21"/>
        <end position="43"/>
    </location>
</feature>
<dbReference type="AlphaFoldDB" id="A0A1G7HYF4"/>
<name>A0A1G7HYF4_9RHOB</name>
<keyword evidence="1" id="KW-0812">Transmembrane</keyword>
<dbReference type="RefSeq" id="WP_009570998.1">
    <property type="nucleotide sequence ID" value="NZ_CAXASY010000006.1"/>
</dbReference>
<keyword evidence="1" id="KW-1133">Transmembrane helix</keyword>
<proteinExistence type="predicted"/>
<sequence length="65" mass="6968">MTRRILKSIRHYVADENGAVTVDWVVLVSAIIGLAIPIIALIYKGMDVSAANIDTTLSAISIVTN</sequence>
<keyword evidence="1" id="KW-0472">Membrane</keyword>
<reference evidence="2 3" key="1">
    <citation type="submission" date="2016-10" db="EMBL/GenBank/DDBJ databases">
        <authorList>
            <person name="de Groot N.N."/>
        </authorList>
    </citation>
    <scope>NUCLEOTIDE SEQUENCE [LARGE SCALE GENOMIC DNA]</scope>
    <source>
        <strain evidence="2 3">DSM 27375</strain>
    </source>
</reference>
<dbReference type="EMBL" id="FNBL01000002">
    <property type="protein sequence ID" value="SDF05490.1"/>
    <property type="molecule type" value="Genomic_DNA"/>
</dbReference>
<gene>
    <name evidence="2" type="ORF">SAMN04488117_102125</name>
</gene>
<protein>
    <recommendedName>
        <fullName evidence="4">Pilus assembly protein</fullName>
    </recommendedName>
</protein>
<dbReference type="Proteomes" id="UP000182284">
    <property type="component" value="Unassembled WGS sequence"/>
</dbReference>
<evidence type="ECO:0000256" key="1">
    <source>
        <dbReference type="SAM" id="Phobius"/>
    </source>
</evidence>
<evidence type="ECO:0008006" key="4">
    <source>
        <dbReference type="Google" id="ProtNLM"/>
    </source>
</evidence>
<organism evidence="2 3">
    <name type="scientific">Celeribacter baekdonensis</name>
    <dbReference type="NCBI Taxonomy" id="875171"/>
    <lineage>
        <taxon>Bacteria</taxon>
        <taxon>Pseudomonadati</taxon>
        <taxon>Pseudomonadota</taxon>
        <taxon>Alphaproteobacteria</taxon>
        <taxon>Rhodobacterales</taxon>
        <taxon>Roseobacteraceae</taxon>
        <taxon>Celeribacter</taxon>
    </lineage>
</organism>
<evidence type="ECO:0000313" key="2">
    <source>
        <dbReference type="EMBL" id="SDF05490.1"/>
    </source>
</evidence>